<dbReference type="InterPro" id="IPR014756">
    <property type="entry name" value="Ig_E-set"/>
</dbReference>
<evidence type="ECO:0000313" key="4">
    <source>
        <dbReference type="EMBL" id="AOJ08063.1"/>
    </source>
</evidence>
<feature type="domain" description="Ricin B lectin" evidence="3">
    <location>
        <begin position="84"/>
        <end position="221"/>
    </location>
</feature>
<reference evidence="4 5" key="1">
    <citation type="submission" date="2015-12" db="EMBL/GenBank/DDBJ databases">
        <title>Diversity of Burkholderia near neighbor genomes.</title>
        <authorList>
            <person name="Sahl J."/>
            <person name="Wagner D."/>
            <person name="Keim P."/>
        </authorList>
    </citation>
    <scope>NUCLEOTIDE SEQUENCE [LARGE SCALE GENOMIC DNA]</scope>
    <source>
        <strain evidence="4 5">BDU8</strain>
    </source>
</reference>
<feature type="domain" description="Ricin B lectin" evidence="3">
    <location>
        <begin position="224"/>
        <end position="363"/>
    </location>
</feature>
<feature type="chain" id="PRO_5015327930" evidence="2">
    <location>
        <begin position="31"/>
        <end position="807"/>
    </location>
</feature>
<dbReference type="InterPro" id="IPR013783">
    <property type="entry name" value="Ig-like_fold"/>
</dbReference>
<dbReference type="InterPro" id="IPR000772">
    <property type="entry name" value="Ricin_B_lectin"/>
</dbReference>
<dbReference type="SMART" id="SM00458">
    <property type="entry name" value="RICIN"/>
    <property type="match status" value="2"/>
</dbReference>
<dbReference type="InterPro" id="IPR037293">
    <property type="entry name" value="Gal_Oxidase_central_sf"/>
</dbReference>
<feature type="signal peptide" evidence="2">
    <location>
        <begin position="1"/>
        <end position="30"/>
    </location>
</feature>
<dbReference type="Pfam" id="PF09118">
    <property type="entry name" value="GO-like_E_set"/>
    <property type="match status" value="1"/>
</dbReference>
<protein>
    <submittedName>
        <fullName evidence="4">Lectin</fullName>
    </submittedName>
</protein>
<dbReference type="Gene3D" id="2.130.10.80">
    <property type="entry name" value="Galactose oxidase/kelch, beta-propeller"/>
    <property type="match status" value="1"/>
</dbReference>
<dbReference type="InterPro" id="IPR035992">
    <property type="entry name" value="Ricin_B-like_lectins"/>
</dbReference>
<dbReference type="Proteomes" id="UP000067711">
    <property type="component" value="Chromosome 2"/>
</dbReference>
<dbReference type="Pfam" id="PF07250">
    <property type="entry name" value="Glyoxal_oxid_N"/>
    <property type="match status" value="1"/>
</dbReference>
<evidence type="ECO:0000256" key="2">
    <source>
        <dbReference type="SAM" id="SignalP"/>
    </source>
</evidence>
<dbReference type="Gene3D" id="2.80.10.50">
    <property type="match status" value="2"/>
</dbReference>
<sequence>MHFFRFAWRRAQCWLCILLAGALLPQGAAAAAVTASYSDIIGADSGLCVSAAGNSTASGAGVVQTPCAGLSNTTWSFVPVGNRYHIVLQGSGLCLNVPGGSLASGMQLIQYACQDSSKTNDQWAIVAVGSSYRIVSASSGMCANVSGASRTGGAALIQYPCQSAGALNDQFNLYLPVVTFTNITAANSNLCVTVSGGSTAVAASIVQGTCSNQGGTSWSLLPAGSGYHVVSQSTGQCLNVSGGNRASGTPIIQYPCQPDTQTNDQWTVVPAGSKYRLVSVASGMCLNVSGGSLSPGAPFIQYPCQDANALNDQFSLGLPQSFPVTLPSAWSPVIPLPVNPIGIANTPNGKLVMWSADQQFGFQNDVGSKATQTQTAVFDPATNQATQYIETSAGSDMFCPGTAMLPDGRLLVNGGDSSPKTTLYDWTSNTWSAAAAMNIPRGYQGDTLLSNGSVLTLGGSWSGGQGGKSAEVWTNGGAWTVLPGVPETNVVGPDPQGIYRGDNHLWLFAQANGTVFHAGPSAQMNWISTSGGGSIQPAGTRGVDPFSINGTASLYDIGKILKVGGAKSYQQNGSITTYASNSVYQIDITRGPNQPVSVQRLNGTTYQRAFANSVILPNGNVVLIGGQSVPMPFTDTTAIMVPEIWDPATQRFNLLKPMHTPRTYHSTAILMPDGRVFAGGGGQCGAGCAMNHLNAEILTPPYLLNADGTPAQRPVIVSAPASASLGASIGVSTQGPVTSFVLMRLASVTHTTNNDQRRIPLAMTSSGGTDYRLAIPADAGVVLPGYYMLFALNAQGVPSVSTSIRIS</sequence>
<dbReference type="PANTHER" id="PTHR32208">
    <property type="entry name" value="SECRETED PROTEIN-RELATED"/>
    <property type="match status" value="1"/>
</dbReference>
<name>A0A1B4FWL1_9BURK</name>
<dbReference type="SUPFAM" id="SSF81296">
    <property type="entry name" value="E set domains"/>
    <property type="match status" value="1"/>
</dbReference>
<dbReference type="Gene3D" id="2.60.40.10">
    <property type="entry name" value="Immunoglobulins"/>
    <property type="match status" value="1"/>
</dbReference>
<dbReference type="EMBL" id="CP013388">
    <property type="protein sequence ID" value="AOJ08063.1"/>
    <property type="molecule type" value="Genomic_DNA"/>
</dbReference>
<evidence type="ECO:0000259" key="3">
    <source>
        <dbReference type="SMART" id="SM00458"/>
    </source>
</evidence>
<dbReference type="PROSITE" id="PS50231">
    <property type="entry name" value="RICIN_B_LECTIN"/>
    <property type="match status" value="2"/>
</dbReference>
<dbReference type="PANTHER" id="PTHR32208:SF68">
    <property type="entry name" value="GALACTOSE OXIDASE"/>
    <property type="match status" value="1"/>
</dbReference>
<dbReference type="CDD" id="cd02851">
    <property type="entry name" value="E_set_GO_C"/>
    <property type="match status" value="1"/>
</dbReference>
<dbReference type="CDD" id="cd00161">
    <property type="entry name" value="beta-trefoil_Ricin-like"/>
    <property type="match status" value="2"/>
</dbReference>
<dbReference type="SUPFAM" id="SSF50965">
    <property type="entry name" value="Galactose oxidase, central domain"/>
    <property type="match status" value="1"/>
</dbReference>
<organism evidence="4 5">
    <name type="scientific">Burkholderia mayonis</name>
    <dbReference type="NCBI Taxonomy" id="1385591"/>
    <lineage>
        <taxon>Bacteria</taxon>
        <taxon>Pseudomonadati</taxon>
        <taxon>Pseudomonadota</taxon>
        <taxon>Betaproteobacteria</taxon>
        <taxon>Burkholderiales</taxon>
        <taxon>Burkholderiaceae</taxon>
        <taxon>Burkholderia</taxon>
        <taxon>pseudomallei group</taxon>
    </lineage>
</organism>
<keyword evidence="1 2" id="KW-0732">Signal</keyword>
<dbReference type="RefSeq" id="WP_066492838.1">
    <property type="nucleotide sequence ID" value="NZ_CP013388.1"/>
</dbReference>
<dbReference type="Pfam" id="PF14200">
    <property type="entry name" value="RicinB_lectin_2"/>
    <property type="match status" value="2"/>
</dbReference>
<evidence type="ECO:0000256" key="1">
    <source>
        <dbReference type="ARBA" id="ARBA00022729"/>
    </source>
</evidence>
<dbReference type="InterPro" id="IPR011043">
    <property type="entry name" value="Gal_Oxase/kelch_b-propeller"/>
</dbReference>
<proteinExistence type="predicted"/>
<dbReference type="InterPro" id="IPR009880">
    <property type="entry name" value="Glyoxal_oxidase_N"/>
</dbReference>
<dbReference type="AlphaFoldDB" id="A0A1B4FWL1"/>
<dbReference type="InterPro" id="IPR015202">
    <property type="entry name" value="GO-like_E_set"/>
</dbReference>
<dbReference type="SUPFAM" id="SSF50370">
    <property type="entry name" value="Ricin B-like lectins"/>
    <property type="match status" value="2"/>
</dbReference>
<accession>A0A1B4FWL1</accession>
<evidence type="ECO:0000313" key="5">
    <source>
        <dbReference type="Proteomes" id="UP000067711"/>
    </source>
</evidence>
<gene>
    <name evidence="4" type="ORF">WS71_03620</name>
</gene>